<proteinExistence type="predicted"/>
<protein>
    <submittedName>
        <fullName evidence="1">Uncharacterized protein</fullName>
    </submittedName>
</protein>
<reference evidence="1 2" key="1">
    <citation type="journal article" date="2019" name="Sci. Rep.">
        <title>A high-quality genome of Eragrostis curvula grass provides insights into Poaceae evolution and supports new strategies to enhance forage quality.</title>
        <authorList>
            <person name="Carballo J."/>
            <person name="Santos B.A.C.M."/>
            <person name="Zappacosta D."/>
            <person name="Garbus I."/>
            <person name="Selva J.P."/>
            <person name="Gallo C.A."/>
            <person name="Diaz A."/>
            <person name="Albertini E."/>
            <person name="Caccamo M."/>
            <person name="Echenique V."/>
        </authorList>
    </citation>
    <scope>NUCLEOTIDE SEQUENCE [LARGE SCALE GENOMIC DNA]</scope>
    <source>
        <strain evidence="2">cv. Victoria</strain>
        <tissue evidence="1">Leaf</tissue>
    </source>
</reference>
<dbReference type="AlphaFoldDB" id="A0A5J9SFK6"/>
<evidence type="ECO:0000313" key="2">
    <source>
        <dbReference type="Proteomes" id="UP000324897"/>
    </source>
</evidence>
<dbReference type="Proteomes" id="UP000324897">
    <property type="component" value="Unassembled WGS sequence"/>
</dbReference>
<dbReference type="EMBL" id="RWGY01000926">
    <property type="protein sequence ID" value="TVT97879.1"/>
    <property type="molecule type" value="Genomic_DNA"/>
</dbReference>
<organism evidence="1 2">
    <name type="scientific">Eragrostis curvula</name>
    <name type="common">weeping love grass</name>
    <dbReference type="NCBI Taxonomy" id="38414"/>
    <lineage>
        <taxon>Eukaryota</taxon>
        <taxon>Viridiplantae</taxon>
        <taxon>Streptophyta</taxon>
        <taxon>Embryophyta</taxon>
        <taxon>Tracheophyta</taxon>
        <taxon>Spermatophyta</taxon>
        <taxon>Magnoliopsida</taxon>
        <taxon>Liliopsida</taxon>
        <taxon>Poales</taxon>
        <taxon>Poaceae</taxon>
        <taxon>PACMAD clade</taxon>
        <taxon>Chloridoideae</taxon>
        <taxon>Eragrostideae</taxon>
        <taxon>Eragrostidinae</taxon>
        <taxon>Eragrostis</taxon>
    </lineage>
</organism>
<dbReference type="Gramene" id="TVT97879">
    <property type="protein sequence ID" value="TVT97879"/>
    <property type="gene ID" value="EJB05_56858"/>
</dbReference>
<evidence type="ECO:0000313" key="1">
    <source>
        <dbReference type="EMBL" id="TVT97879.1"/>
    </source>
</evidence>
<comment type="caution">
    <text evidence="1">The sequence shown here is derived from an EMBL/GenBank/DDBJ whole genome shotgun (WGS) entry which is preliminary data.</text>
</comment>
<sequence>MARIDAIPSRRLVLQVPQGPEAPGLESMVHAVLALAWWEEDCTTRSRTRGQNACANGLIWAEMAQKIWPKNS</sequence>
<name>A0A5J9SFK6_9POAL</name>
<gene>
    <name evidence="1" type="ORF">EJB05_56858</name>
</gene>
<keyword evidence="2" id="KW-1185">Reference proteome</keyword>
<accession>A0A5J9SFK6</accession>